<protein>
    <submittedName>
        <fullName evidence="2">Uncharacterized protein</fullName>
    </submittedName>
</protein>
<name>A0ABU7WDZ0_9GAMM</name>
<feature type="transmembrane region" description="Helical" evidence="1">
    <location>
        <begin position="133"/>
        <end position="154"/>
    </location>
</feature>
<evidence type="ECO:0000313" key="2">
    <source>
        <dbReference type="EMBL" id="MEF3081381.1"/>
    </source>
</evidence>
<proteinExistence type="predicted"/>
<keyword evidence="1" id="KW-0812">Transmembrane</keyword>
<dbReference type="Proteomes" id="UP001358324">
    <property type="component" value="Unassembled WGS sequence"/>
</dbReference>
<feature type="transmembrane region" description="Helical" evidence="1">
    <location>
        <begin position="166"/>
        <end position="187"/>
    </location>
</feature>
<evidence type="ECO:0000313" key="3">
    <source>
        <dbReference type="Proteomes" id="UP001358324"/>
    </source>
</evidence>
<keyword evidence="1" id="KW-1133">Transmembrane helix</keyword>
<reference evidence="2 3" key="1">
    <citation type="submission" date="2024-01" db="EMBL/GenBank/DDBJ databases">
        <title>Novel species of the genus Luteimonas isolated from rivers.</title>
        <authorList>
            <person name="Lu H."/>
        </authorList>
    </citation>
    <scope>NUCLEOTIDE SEQUENCE [LARGE SCALE GENOMIC DNA]</scope>
    <source>
        <strain evidence="2 3">SMYT11W</strain>
    </source>
</reference>
<sequence>MYPPDRLTAPNVPGAATVSVRRTVFFPAMALLLLAAVFGGFWNTFFFRSAAEGPLALHLHVHGFVVTTWFVLFATQSLLVANGRIALHRRLGALGAAIALCVVVTSMITLAQLVDSWRVQGIDVEAQRPLLSLIIWGDLGALTAYVVFLVRGLLLRQRADAHRRLMLLASLAIISPALIRLADLPLFGGVDGVLITIGGLLALAIVLVVYDLVTLRRIHRETLWGAPFFLVVHLAPAFLMPGTAADTWLMGLVW</sequence>
<feature type="transmembrane region" description="Helical" evidence="1">
    <location>
        <begin position="225"/>
        <end position="244"/>
    </location>
</feature>
<organism evidence="2 3">
    <name type="scientific">Luteimonas flava</name>
    <dbReference type="NCBI Taxonomy" id="3115822"/>
    <lineage>
        <taxon>Bacteria</taxon>
        <taxon>Pseudomonadati</taxon>
        <taxon>Pseudomonadota</taxon>
        <taxon>Gammaproteobacteria</taxon>
        <taxon>Lysobacterales</taxon>
        <taxon>Lysobacteraceae</taxon>
        <taxon>Luteimonas</taxon>
    </lineage>
</organism>
<accession>A0ABU7WDZ0</accession>
<gene>
    <name evidence="2" type="ORF">V3391_04040</name>
</gene>
<keyword evidence="1" id="KW-0472">Membrane</keyword>
<feature type="transmembrane region" description="Helical" evidence="1">
    <location>
        <begin position="193"/>
        <end position="213"/>
    </location>
</feature>
<comment type="caution">
    <text evidence="2">The sequence shown here is derived from an EMBL/GenBank/DDBJ whole genome shotgun (WGS) entry which is preliminary data.</text>
</comment>
<dbReference type="EMBL" id="JAZHBM010000001">
    <property type="protein sequence ID" value="MEF3081381.1"/>
    <property type="molecule type" value="Genomic_DNA"/>
</dbReference>
<evidence type="ECO:0000256" key="1">
    <source>
        <dbReference type="SAM" id="Phobius"/>
    </source>
</evidence>
<feature type="transmembrane region" description="Helical" evidence="1">
    <location>
        <begin position="93"/>
        <end position="113"/>
    </location>
</feature>
<keyword evidence="3" id="KW-1185">Reference proteome</keyword>
<feature type="transmembrane region" description="Helical" evidence="1">
    <location>
        <begin position="24"/>
        <end position="47"/>
    </location>
</feature>
<dbReference type="RefSeq" id="WP_332077115.1">
    <property type="nucleotide sequence ID" value="NZ_JAZHBM010000001.1"/>
</dbReference>
<feature type="transmembrane region" description="Helical" evidence="1">
    <location>
        <begin position="59"/>
        <end position="81"/>
    </location>
</feature>